<accession>A0AAE0P9M2</accession>
<reference evidence="2" key="1">
    <citation type="journal article" date="2023" name="Mol. Phylogenet. Evol.">
        <title>Genome-scale phylogeny and comparative genomics of the fungal order Sordariales.</title>
        <authorList>
            <person name="Hensen N."/>
            <person name="Bonometti L."/>
            <person name="Westerberg I."/>
            <person name="Brannstrom I.O."/>
            <person name="Guillou S."/>
            <person name="Cros-Aarteil S."/>
            <person name="Calhoun S."/>
            <person name="Haridas S."/>
            <person name="Kuo A."/>
            <person name="Mondo S."/>
            <person name="Pangilinan J."/>
            <person name="Riley R."/>
            <person name="LaButti K."/>
            <person name="Andreopoulos B."/>
            <person name="Lipzen A."/>
            <person name="Chen C."/>
            <person name="Yan M."/>
            <person name="Daum C."/>
            <person name="Ng V."/>
            <person name="Clum A."/>
            <person name="Steindorff A."/>
            <person name="Ohm R.A."/>
            <person name="Martin F."/>
            <person name="Silar P."/>
            <person name="Natvig D.O."/>
            <person name="Lalanne C."/>
            <person name="Gautier V."/>
            <person name="Ament-Velasquez S.L."/>
            <person name="Kruys A."/>
            <person name="Hutchinson M.I."/>
            <person name="Powell A.J."/>
            <person name="Barry K."/>
            <person name="Miller A.N."/>
            <person name="Grigoriev I.V."/>
            <person name="Debuchy R."/>
            <person name="Gladieux P."/>
            <person name="Hiltunen Thoren M."/>
            <person name="Johannesson H."/>
        </authorList>
    </citation>
    <scope>NUCLEOTIDE SEQUENCE</scope>
    <source>
        <strain evidence="2">FGSC 1904</strain>
    </source>
</reference>
<feature type="compositionally biased region" description="Basic and acidic residues" evidence="1">
    <location>
        <begin position="155"/>
        <end position="170"/>
    </location>
</feature>
<dbReference type="PANTHER" id="PTHR38846:SF1">
    <property type="entry name" value="C3H1-TYPE DOMAIN-CONTAINING PROTEIN"/>
    <property type="match status" value="1"/>
</dbReference>
<feature type="non-terminal residue" evidence="2">
    <location>
        <position position="1"/>
    </location>
</feature>
<sequence>KEKIQREKGEEVLRDFNEFMGERKLQDWKGLCHFIGLSGDFREIQDCREQVSHPPQDTCILIPIPAIQRVNVNIYDVLDARNIIQAGGEARPTWFRTPHALSEYARQENKFYPREAVISTEPEGAMLKYILNPGLEEKRQKEREEKKRKRKEKTLKKETKPNKATKEGDLKGTFQVNSEERGQDEM</sequence>
<protein>
    <submittedName>
        <fullName evidence="2">Uncharacterized protein</fullName>
    </submittedName>
</protein>
<evidence type="ECO:0000313" key="2">
    <source>
        <dbReference type="EMBL" id="KAK3395610.1"/>
    </source>
</evidence>
<reference evidence="2" key="2">
    <citation type="submission" date="2023-07" db="EMBL/GenBank/DDBJ databases">
        <authorList>
            <consortium name="Lawrence Berkeley National Laboratory"/>
            <person name="Haridas S."/>
            <person name="Hensen N."/>
            <person name="Bonometti L."/>
            <person name="Westerberg I."/>
            <person name="Brannstrom I.O."/>
            <person name="Guillou S."/>
            <person name="Cros-Aarteil S."/>
            <person name="Calhoun S."/>
            <person name="Kuo A."/>
            <person name="Mondo S."/>
            <person name="Pangilinan J."/>
            <person name="Riley R."/>
            <person name="LaButti K."/>
            <person name="Andreopoulos B."/>
            <person name="Lipzen A."/>
            <person name="Chen C."/>
            <person name="Yanf M."/>
            <person name="Daum C."/>
            <person name="Ng V."/>
            <person name="Clum A."/>
            <person name="Steindorff A."/>
            <person name="Ohm R."/>
            <person name="Martin F."/>
            <person name="Silar P."/>
            <person name="Natvig D."/>
            <person name="Lalanne C."/>
            <person name="Gautier V."/>
            <person name="Ament-velasquez S.L."/>
            <person name="Kruys A."/>
            <person name="Hutchinson M.I."/>
            <person name="Powell A.J."/>
            <person name="Barry K."/>
            <person name="Miller A.N."/>
            <person name="Grigoriev I.V."/>
            <person name="Debuchy R."/>
            <person name="Gladieux P."/>
            <person name="Thoren M.H."/>
            <person name="Johannesson H."/>
        </authorList>
    </citation>
    <scope>NUCLEOTIDE SEQUENCE</scope>
    <source>
        <strain evidence="2">FGSC 1904</strain>
    </source>
</reference>
<evidence type="ECO:0000313" key="3">
    <source>
        <dbReference type="Proteomes" id="UP001281003"/>
    </source>
</evidence>
<dbReference type="PANTHER" id="PTHR38846">
    <property type="entry name" value="C3H1-TYPE DOMAIN-CONTAINING PROTEIN"/>
    <property type="match status" value="1"/>
</dbReference>
<keyword evidence="3" id="KW-1185">Reference proteome</keyword>
<dbReference type="EMBL" id="JAUTDP010000010">
    <property type="protein sequence ID" value="KAK3395610.1"/>
    <property type="molecule type" value="Genomic_DNA"/>
</dbReference>
<name>A0AAE0P9M2_SORBR</name>
<dbReference type="Proteomes" id="UP001281003">
    <property type="component" value="Unassembled WGS sequence"/>
</dbReference>
<dbReference type="AlphaFoldDB" id="A0AAE0P9M2"/>
<feature type="region of interest" description="Disordered" evidence="1">
    <location>
        <begin position="135"/>
        <end position="186"/>
    </location>
</feature>
<feature type="compositionally biased region" description="Basic and acidic residues" evidence="1">
    <location>
        <begin position="135"/>
        <end position="145"/>
    </location>
</feature>
<comment type="caution">
    <text evidence="2">The sequence shown here is derived from an EMBL/GenBank/DDBJ whole genome shotgun (WGS) entry which is preliminary data.</text>
</comment>
<organism evidence="2 3">
    <name type="scientific">Sordaria brevicollis</name>
    <dbReference type="NCBI Taxonomy" id="83679"/>
    <lineage>
        <taxon>Eukaryota</taxon>
        <taxon>Fungi</taxon>
        <taxon>Dikarya</taxon>
        <taxon>Ascomycota</taxon>
        <taxon>Pezizomycotina</taxon>
        <taxon>Sordariomycetes</taxon>
        <taxon>Sordariomycetidae</taxon>
        <taxon>Sordariales</taxon>
        <taxon>Sordariaceae</taxon>
        <taxon>Sordaria</taxon>
    </lineage>
</organism>
<proteinExistence type="predicted"/>
<gene>
    <name evidence="2" type="ORF">B0T20DRAFT_360288</name>
</gene>
<evidence type="ECO:0000256" key="1">
    <source>
        <dbReference type="SAM" id="MobiDB-lite"/>
    </source>
</evidence>